<evidence type="ECO:0000256" key="1">
    <source>
        <dbReference type="PROSITE-ProRule" id="PRU00339"/>
    </source>
</evidence>
<dbReference type="OrthoDB" id="9991317at2759"/>
<feature type="non-terminal residue" evidence="3">
    <location>
        <position position="150"/>
    </location>
</feature>
<keyword evidence="4" id="KW-1185">Reference proteome</keyword>
<dbReference type="AlphaFoldDB" id="A0A9P6FH03"/>
<dbReference type="Gene3D" id="1.25.40.10">
    <property type="entry name" value="Tetratricopeptide repeat domain"/>
    <property type="match status" value="1"/>
</dbReference>
<dbReference type="Proteomes" id="UP000780801">
    <property type="component" value="Unassembled WGS sequence"/>
</dbReference>
<evidence type="ECO:0000313" key="4">
    <source>
        <dbReference type="Proteomes" id="UP000780801"/>
    </source>
</evidence>
<proteinExistence type="predicted"/>
<dbReference type="GO" id="GO:0006383">
    <property type="term" value="P:transcription by RNA polymerase III"/>
    <property type="evidence" value="ECO:0007669"/>
    <property type="project" value="InterPro"/>
</dbReference>
<feature type="repeat" description="TPR" evidence="1">
    <location>
        <begin position="95"/>
        <end position="128"/>
    </location>
</feature>
<comment type="caution">
    <text evidence="3">The sequence shown here is derived from an EMBL/GenBank/DDBJ whole genome shotgun (WGS) entry which is preliminary data.</text>
</comment>
<organism evidence="3 4">
    <name type="scientific">Lunasporangiospora selenospora</name>
    <dbReference type="NCBI Taxonomy" id="979761"/>
    <lineage>
        <taxon>Eukaryota</taxon>
        <taxon>Fungi</taxon>
        <taxon>Fungi incertae sedis</taxon>
        <taxon>Mucoromycota</taxon>
        <taxon>Mortierellomycotina</taxon>
        <taxon>Mortierellomycetes</taxon>
        <taxon>Mortierellales</taxon>
        <taxon>Mortierellaceae</taxon>
        <taxon>Lunasporangiospora</taxon>
    </lineage>
</organism>
<sequence length="150" mass="16657">MDGDGTPWGELDGLGTGDPEDEEFDENDPAIEELGFALTPKSKKEKKKLHKKGTIVLSPEVQRLLGLANNAYVNKNYSEAVELFQQVIVKDARVFQAWNIMGVIQEELGNMDKALQLYLVAAHLTPKDGVLWKKLAGISRELGCNQQALY</sequence>
<dbReference type="InterPro" id="IPR019734">
    <property type="entry name" value="TPR_rpt"/>
</dbReference>
<dbReference type="PANTHER" id="PTHR23082:SF0">
    <property type="entry name" value="GENERAL TRANSCRIPTION FACTOR 3C POLYPEPTIDE 3"/>
    <property type="match status" value="1"/>
</dbReference>
<dbReference type="PANTHER" id="PTHR23082">
    <property type="entry name" value="TRANSCRIPTION INITIATION FACTOR IIIC TFIIIC , POLYPEPTIDE 3-RELATED"/>
    <property type="match status" value="1"/>
</dbReference>
<evidence type="ECO:0000313" key="3">
    <source>
        <dbReference type="EMBL" id="KAF9550321.1"/>
    </source>
</evidence>
<reference evidence="3" key="1">
    <citation type="journal article" date="2020" name="Fungal Divers.">
        <title>Resolving the Mortierellaceae phylogeny through synthesis of multi-gene phylogenetics and phylogenomics.</title>
        <authorList>
            <person name="Vandepol N."/>
            <person name="Liber J."/>
            <person name="Desiro A."/>
            <person name="Na H."/>
            <person name="Kennedy M."/>
            <person name="Barry K."/>
            <person name="Grigoriev I.V."/>
            <person name="Miller A.N."/>
            <person name="O'Donnell K."/>
            <person name="Stajich J.E."/>
            <person name="Bonito G."/>
        </authorList>
    </citation>
    <scope>NUCLEOTIDE SEQUENCE</scope>
    <source>
        <strain evidence="3">KOD1015</strain>
    </source>
</reference>
<dbReference type="EMBL" id="JAABOA010007092">
    <property type="protein sequence ID" value="KAF9550321.1"/>
    <property type="molecule type" value="Genomic_DNA"/>
</dbReference>
<dbReference type="InterPro" id="IPR011990">
    <property type="entry name" value="TPR-like_helical_dom_sf"/>
</dbReference>
<dbReference type="SMART" id="SM00028">
    <property type="entry name" value="TPR"/>
    <property type="match status" value="2"/>
</dbReference>
<accession>A0A9P6FH03</accession>
<name>A0A9P6FH03_9FUNG</name>
<feature type="compositionally biased region" description="Acidic residues" evidence="2">
    <location>
        <begin position="18"/>
        <end position="29"/>
    </location>
</feature>
<dbReference type="InterPro" id="IPR039340">
    <property type="entry name" value="Tfc4/TFIIIC-102/Sfc4"/>
</dbReference>
<gene>
    <name evidence="3" type="primary">TFC4</name>
    <name evidence="3" type="ORF">BGW38_009554</name>
</gene>
<evidence type="ECO:0000256" key="2">
    <source>
        <dbReference type="SAM" id="MobiDB-lite"/>
    </source>
</evidence>
<feature type="region of interest" description="Disordered" evidence="2">
    <location>
        <begin position="1"/>
        <end position="29"/>
    </location>
</feature>
<dbReference type="PROSITE" id="PS50005">
    <property type="entry name" value="TPR"/>
    <property type="match status" value="1"/>
</dbReference>
<protein>
    <submittedName>
        <fullName evidence="3">Transcription factor TFIIIC subunit tfc4</fullName>
    </submittedName>
</protein>
<dbReference type="Pfam" id="PF13432">
    <property type="entry name" value="TPR_16"/>
    <property type="match status" value="1"/>
</dbReference>
<dbReference type="GO" id="GO:0000127">
    <property type="term" value="C:transcription factor TFIIIC complex"/>
    <property type="evidence" value="ECO:0007669"/>
    <property type="project" value="TreeGrafter"/>
</dbReference>
<keyword evidence="1" id="KW-0802">TPR repeat</keyword>
<dbReference type="SUPFAM" id="SSF48452">
    <property type="entry name" value="TPR-like"/>
    <property type="match status" value="1"/>
</dbReference>